<dbReference type="Gene3D" id="1.20.5.620">
    <property type="entry name" value="F1F0 ATP synthase subunit B, membrane domain"/>
    <property type="match status" value="1"/>
</dbReference>
<comment type="function">
    <text evidence="7">Component of the A-type ATP synthase that produces ATP from ADP in the presence of a proton gradient across the membrane.</text>
</comment>
<evidence type="ECO:0000256" key="3">
    <source>
        <dbReference type="ARBA" id="ARBA00022781"/>
    </source>
</evidence>
<keyword evidence="6 7" id="KW-0066">ATP synthesis</keyword>
<keyword evidence="7" id="KW-1003">Cell membrane</keyword>
<accession>A0A2H4VQS3</accession>
<dbReference type="InterPro" id="IPR038495">
    <property type="entry name" value="ATPase_E_C"/>
</dbReference>
<accession>A0A2H4VC80</accession>
<dbReference type="EMBL" id="CP017766">
    <property type="protein sequence ID" value="AUB55689.1"/>
    <property type="molecule type" value="Genomic_DNA"/>
</dbReference>
<organism evidence="8 11">
    <name type="scientific">Methanobacterium subterraneum</name>
    <dbReference type="NCBI Taxonomy" id="59277"/>
    <lineage>
        <taxon>Archaea</taxon>
        <taxon>Methanobacteriati</taxon>
        <taxon>Methanobacteriota</taxon>
        <taxon>Methanomada group</taxon>
        <taxon>Methanobacteria</taxon>
        <taxon>Methanobacteriales</taxon>
        <taxon>Methanobacteriaceae</taxon>
        <taxon>Methanobacterium</taxon>
    </lineage>
</organism>
<dbReference type="AlphaFoldDB" id="A0A2H4VC80"/>
<keyword evidence="2 7" id="KW-0813">Transport</keyword>
<dbReference type="GO" id="GO:0046961">
    <property type="term" value="F:proton-transporting ATPase activity, rotational mechanism"/>
    <property type="evidence" value="ECO:0007669"/>
    <property type="project" value="InterPro"/>
</dbReference>
<dbReference type="GO" id="GO:0033178">
    <property type="term" value="C:proton-transporting two-sector ATPase complex, catalytic domain"/>
    <property type="evidence" value="ECO:0007669"/>
    <property type="project" value="InterPro"/>
</dbReference>
<evidence type="ECO:0000256" key="4">
    <source>
        <dbReference type="ARBA" id="ARBA00023065"/>
    </source>
</evidence>
<dbReference type="EMBL" id="CP017768">
    <property type="protein sequence ID" value="AUB60448.1"/>
    <property type="molecule type" value="Genomic_DNA"/>
</dbReference>
<dbReference type="GO" id="GO:0042777">
    <property type="term" value="P:proton motive force-driven plasma membrane ATP synthesis"/>
    <property type="evidence" value="ECO:0007669"/>
    <property type="project" value="UniProtKB-UniRule"/>
</dbReference>
<dbReference type="SUPFAM" id="SSF160527">
    <property type="entry name" value="V-type ATPase subunit E-like"/>
    <property type="match status" value="1"/>
</dbReference>
<sequence>MSAGTDKIVSSIMSDAQIKVESILAEAEKEKESIISEGNAQAAAEKEKILENAEKQAKMRYQQIISEAKMNSRRMELEAREEVIEEAFSKAEEKLKEIASSDAAEYKASLEKVITEAGTEIGGGDMIVLVKESDAAKIKGSLPSIEKDISNNTSTPTKLEMGENINTIGGAIVRTKNGEIEVNNTIEARMLRFKKSLRSEVAGILFK</sequence>
<dbReference type="SUPFAM" id="SSF81573">
    <property type="entry name" value="F1F0 ATP synthase subunit B, membrane domain"/>
    <property type="match status" value="1"/>
</dbReference>
<dbReference type="InterPro" id="IPR002842">
    <property type="entry name" value="ATPase_V1_Esu"/>
</dbReference>
<dbReference type="KEGG" id="msub:BK009_06990"/>
<dbReference type="GO" id="GO:0005524">
    <property type="term" value="F:ATP binding"/>
    <property type="evidence" value="ECO:0007669"/>
    <property type="project" value="UniProtKB-UniRule"/>
</dbReference>
<proteinExistence type="inferred from homology"/>
<evidence type="ECO:0000313" key="11">
    <source>
        <dbReference type="Proteomes" id="UP000232806"/>
    </source>
</evidence>
<dbReference type="Proteomes" id="UP000232631">
    <property type="component" value="Chromosome"/>
</dbReference>
<keyword evidence="10" id="KW-1185">Reference proteome</keyword>
<dbReference type="GO" id="GO:0046933">
    <property type="term" value="F:proton-transporting ATP synthase activity, rotational mechanism"/>
    <property type="evidence" value="ECO:0007669"/>
    <property type="project" value="UniProtKB-UniRule"/>
</dbReference>
<dbReference type="Proteomes" id="UP000232806">
    <property type="component" value="Chromosome"/>
</dbReference>
<comment type="subcellular location">
    <subcellularLocation>
        <location evidence="7">Cell membrane</location>
        <topology evidence="7">Peripheral membrane protein</topology>
    </subcellularLocation>
</comment>
<comment type="subunit">
    <text evidence="7">Has multiple subunits with at least A(3), B(3), C, D, E, F, H, I and proteolipid K(x).</text>
</comment>
<comment type="similarity">
    <text evidence="1 7">Belongs to the V-ATPase E subunit family.</text>
</comment>
<dbReference type="OrthoDB" id="4691at2157"/>
<evidence type="ECO:0000313" key="9">
    <source>
        <dbReference type="EMBL" id="AUB60448.1"/>
    </source>
</evidence>
<dbReference type="HAMAP" id="MF_00311">
    <property type="entry name" value="ATP_synth_E_arch"/>
    <property type="match status" value="1"/>
</dbReference>
<evidence type="ECO:0000256" key="7">
    <source>
        <dbReference type="HAMAP-Rule" id="MF_00311"/>
    </source>
</evidence>
<dbReference type="Pfam" id="PF01991">
    <property type="entry name" value="vATP-synt_E"/>
    <property type="match status" value="1"/>
</dbReference>
<evidence type="ECO:0000313" key="10">
    <source>
        <dbReference type="Proteomes" id="UP000232631"/>
    </source>
</evidence>
<evidence type="ECO:0000256" key="6">
    <source>
        <dbReference type="ARBA" id="ARBA00023310"/>
    </source>
</evidence>
<dbReference type="GO" id="GO:0005886">
    <property type="term" value="C:plasma membrane"/>
    <property type="evidence" value="ECO:0007669"/>
    <property type="project" value="UniProtKB-SubCell"/>
</dbReference>
<gene>
    <name evidence="7" type="primary">atpE</name>
    <name evidence="8" type="ORF">BK007_06510</name>
    <name evidence="9" type="ORF">BK009_06990</name>
</gene>
<reference evidence="10 11" key="1">
    <citation type="submission" date="2016-10" db="EMBL/GenBank/DDBJ databases">
        <title>Comparative genomics between deep and shallow subseafloor isolates.</title>
        <authorList>
            <person name="Ishii S."/>
            <person name="Miller J.R."/>
            <person name="Sutton G."/>
            <person name="Suzuki S."/>
            <person name="Methe B."/>
            <person name="Inagaki F."/>
            <person name="Imachi H."/>
        </authorList>
    </citation>
    <scope>NUCLEOTIDE SEQUENCE [LARGE SCALE GENOMIC DNA]</scope>
    <source>
        <strain evidence="9 10">A8p</strain>
        <strain evidence="8 11">MO-MB1</strain>
    </source>
</reference>
<evidence type="ECO:0000313" key="8">
    <source>
        <dbReference type="EMBL" id="AUB55689.1"/>
    </source>
</evidence>
<evidence type="ECO:0000256" key="1">
    <source>
        <dbReference type="ARBA" id="ARBA00005901"/>
    </source>
</evidence>
<keyword evidence="4 7" id="KW-0406">Ion transport</keyword>
<protein>
    <recommendedName>
        <fullName evidence="7">A-type ATP synthase subunit E</fullName>
    </recommendedName>
</protein>
<name>A0A2H4VC80_9EURY</name>
<dbReference type="InterPro" id="IPR028987">
    <property type="entry name" value="ATP_synth_B-like_membr_sf"/>
</dbReference>
<evidence type="ECO:0000256" key="2">
    <source>
        <dbReference type="ARBA" id="ARBA00022448"/>
    </source>
</evidence>
<dbReference type="GeneID" id="35126223"/>
<dbReference type="RefSeq" id="WP_100905665.1">
    <property type="nucleotide sequence ID" value="NZ_CP017766.1"/>
</dbReference>
<evidence type="ECO:0000256" key="5">
    <source>
        <dbReference type="ARBA" id="ARBA00023136"/>
    </source>
</evidence>
<keyword evidence="5 7" id="KW-0472">Membrane</keyword>
<dbReference type="Gene3D" id="3.30.2320.30">
    <property type="entry name" value="ATP synthase, E subunit, C-terminal"/>
    <property type="match status" value="1"/>
</dbReference>
<keyword evidence="3 7" id="KW-0375">Hydrogen ion transport</keyword>
<dbReference type="PANTHER" id="PTHR45715">
    <property type="entry name" value="ATPASE H+-TRANSPORTING V1 SUBUNIT E1A-RELATED"/>
    <property type="match status" value="1"/>
</dbReference>